<dbReference type="OrthoDB" id="5428737at2759"/>
<dbReference type="InterPro" id="IPR038967">
    <property type="entry name" value="Dsc4-like"/>
</dbReference>
<proteinExistence type="predicted"/>
<keyword evidence="4" id="KW-1185">Reference proteome</keyword>
<feature type="compositionally biased region" description="Low complexity" evidence="1">
    <location>
        <begin position="42"/>
        <end position="54"/>
    </location>
</feature>
<feature type="compositionally biased region" description="Basic and acidic residues" evidence="1">
    <location>
        <begin position="250"/>
        <end position="264"/>
    </location>
</feature>
<dbReference type="AlphaFoldDB" id="A0A7C8IUC0"/>
<protein>
    <recommendedName>
        <fullName evidence="2">DUF1746 domain-containing protein</fullName>
    </recommendedName>
</protein>
<dbReference type="InterPro" id="IPR013715">
    <property type="entry name" value="DUF1746"/>
</dbReference>
<evidence type="ECO:0000313" key="3">
    <source>
        <dbReference type="EMBL" id="KAF2970163.1"/>
    </source>
</evidence>
<feature type="region of interest" description="Disordered" evidence="1">
    <location>
        <begin position="1"/>
        <end position="55"/>
    </location>
</feature>
<comment type="caution">
    <text evidence="3">The sequence shown here is derived from an EMBL/GenBank/DDBJ whole genome shotgun (WGS) entry which is preliminary data.</text>
</comment>
<accession>A0A7C8IUC0</accession>
<dbReference type="GO" id="GO:0044695">
    <property type="term" value="C:Dsc E3 ubiquitin ligase complex"/>
    <property type="evidence" value="ECO:0007669"/>
    <property type="project" value="InterPro"/>
</dbReference>
<dbReference type="PANTHER" id="PTHR39405">
    <property type="entry name" value="DSC E3 UBIQUITIN LIGASE COMPLEX SUBUNIT 4"/>
    <property type="match status" value="1"/>
</dbReference>
<feature type="domain" description="DUF1746" evidence="2">
    <location>
        <begin position="118"/>
        <end position="216"/>
    </location>
</feature>
<gene>
    <name evidence="3" type="ORF">GQX73_g3363</name>
</gene>
<evidence type="ECO:0000256" key="1">
    <source>
        <dbReference type="SAM" id="MobiDB-lite"/>
    </source>
</evidence>
<dbReference type="PANTHER" id="PTHR39405:SF1">
    <property type="entry name" value="DSC E3 UBIQUITIN LIGASE COMPLEX SUBUNIT 4"/>
    <property type="match status" value="1"/>
</dbReference>
<feature type="compositionally biased region" description="Polar residues" evidence="1">
    <location>
        <begin position="27"/>
        <end position="41"/>
    </location>
</feature>
<sequence>MNNDLSPTLPADRPLLPNQHHEANIDIPSSSQSPVPERQQNGSTSSQGPSLSPSAKEGLSKKLQFLMHLSLNLDTLVYAELCVLYYMEYALPRCLRFLSGPPLSPPSEHMQNVNNMLCSCSFFRLFIRWMAQTLFVSPKTEDTVLIVPNYHVSAVVAPNLLCMFLHLISLPLEAGEASRGYIHGGILIDFIGQKVPSSRFTLILLDAVVLAIQCFMITVNIEKERIRNVIRPLRVNANSRVNVGASVTGQDHDSEERGVSRDAPETDQVNETDNVEMRHLGNNSDDGVSDIEPAGGEGSRLFRQSGAQRNNQFEGLADVLRSGNAVIGNFCIPQSLRNAWHSRENTPESAATYALQNVGYNATLAALAAQRRARLTATQQRQP</sequence>
<dbReference type="EMBL" id="WUBL01000026">
    <property type="protein sequence ID" value="KAF2970163.1"/>
    <property type="molecule type" value="Genomic_DNA"/>
</dbReference>
<dbReference type="GO" id="GO:0005783">
    <property type="term" value="C:endoplasmic reticulum"/>
    <property type="evidence" value="ECO:0007669"/>
    <property type="project" value="TreeGrafter"/>
</dbReference>
<organism evidence="3 4">
    <name type="scientific">Xylaria multiplex</name>
    <dbReference type="NCBI Taxonomy" id="323545"/>
    <lineage>
        <taxon>Eukaryota</taxon>
        <taxon>Fungi</taxon>
        <taxon>Dikarya</taxon>
        <taxon>Ascomycota</taxon>
        <taxon>Pezizomycotina</taxon>
        <taxon>Sordariomycetes</taxon>
        <taxon>Xylariomycetidae</taxon>
        <taxon>Xylariales</taxon>
        <taxon>Xylariaceae</taxon>
        <taxon>Xylaria</taxon>
    </lineage>
</organism>
<dbReference type="Proteomes" id="UP000481858">
    <property type="component" value="Unassembled WGS sequence"/>
</dbReference>
<dbReference type="GO" id="GO:0032933">
    <property type="term" value="P:SREBP signaling pathway"/>
    <property type="evidence" value="ECO:0007669"/>
    <property type="project" value="InterPro"/>
</dbReference>
<reference evidence="3 4" key="1">
    <citation type="submission" date="2019-12" db="EMBL/GenBank/DDBJ databases">
        <title>Draft genome sequence of the ascomycete Xylaria multiplex DSM 110363.</title>
        <authorList>
            <person name="Buettner E."/>
            <person name="Kellner H."/>
        </authorList>
    </citation>
    <scope>NUCLEOTIDE SEQUENCE [LARGE SCALE GENOMIC DNA]</scope>
    <source>
        <strain evidence="3 4">DSM 110363</strain>
    </source>
</reference>
<evidence type="ECO:0000313" key="4">
    <source>
        <dbReference type="Proteomes" id="UP000481858"/>
    </source>
</evidence>
<feature type="region of interest" description="Disordered" evidence="1">
    <location>
        <begin position="244"/>
        <end position="272"/>
    </location>
</feature>
<dbReference type="InParanoid" id="A0A7C8IUC0"/>
<evidence type="ECO:0000259" key="2">
    <source>
        <dbReference type="Pfam" id="PF08508"/>
    </source>
</evidence>
<dbReference type="Pfam" id="PF08508">
    <property type="entry name" value="DUF1746"/>
    <property type="match status" value="1"/>
</dbReference>
<name>A0A7C8IUC0_9PEZI</name>